<accession>A0A5J4VYR5</accession>
<evidence type="ECO:0000313" key="3">
    <source>
        <dbReference type="Proteomes" id="UP000324800"/>
    </source>
</evidence>
<dbReference type="Pfam" id="PF12422">
    <property type="entry name" value="Condensin2nSMC"/>
    <property type="match status" value="1"/>
</dbReference>
<organism evidence="2 3">
    <name type="scientific">Streblomastix strix</name>
    <dbReference type="NCBI Taxonomy" id="222440"/>
    <lineage>
        <taxon>Eukaryota</taxon>
        <taxon>Metamonada</taxon>
        <taxon>Preaxostyla</taxon>
        <taxon>Oxymonadida</taxon>
        <taxon>Streblomastigidae</taxon>
        <taxon>Streblomastix</taxon>
    </lineage>
</organism>
<dbReference type="EMBL" id="SNRW01004251">
    <property type="protein sequence ID" value="KAA6387735.1"/>
    <property type="molecule type" value="Genomic_DNA"/>
</dbReference>
<dbReference type="GO" id="GO:0005634">
    <property type="term" value="C:nucleus"/>
    <property type="evidence" value="ECO:0007669"/>
    <property type="project" value="InterPro"/>
</dbReference>
<reference evidence="2 3" key="1">
    <citation type="submission" date="2019-03" db="EMBL/GenBank/DDBJ databases">
        <title>Single cell metagenomics reveals metabolic interactions within the superorganism composed of flagellate Streblomastix strix and complex community of Bacteroidetes bacteria on its surface.</title>
        <authorList>
            <person name="Treitli S.C."/>
            <person name="Kolisko M."/>
            <person name="Husnik F."/>
            <person name="Keeling P."/>
            <person name="Hampl V."/>
        </authorList>
    </citation>
    <scope>NUCLEOTIDE SEQUENCE [LARGE SCALE GENOMIC DNA]</scope>
    <source>
        <strain evidence="2">ST1C</strain>
    </source>
</reference>
<comment type="caution">
    <text evidence="2">The sequence shown here is derived from an EMBL/GenBank/DDBJ whole genome shotgun (WGS) entry which is preliminary data.</text>
</comment>
<dbReference type="PANTHER" id="PTHR16199">
    <property type="entry name" value="CONDENSIN-2 COMPLEX SUBUNIT G2"/>
    <property type="match status" value="1"/>
</dbReference>
<dbReference type="AlphaFoldDB" id="A0A5J4VYR5"/>
<dbReference type="Gene3D" id="1.25.10.10">
    <property type="entry name" value="Leucine-rich Repeat Variant"/>
    <property type="match status" value="1"/>
</dbReference>
<gene>
    <name evidence="2" type="ORF">EZS28_016740</name>
</gene>
<proteinExistence type="predicted"/>
<dbReference type="GO" id="GO:0000070">
    <property type="term" value="P:mitotic sister chromatid segregation"/>
    <property type="evidence" value="ECO:0007669"/>
    <property type="project" value="TreeGrafter"/>
</dbReference>
<sequence length="349" mass="39167">MLKRIKAGELFNDEAIIDDHHQEIRNALTIDHSAEFAIAAGNAYFRAWSASSGVARLRLEHDCIQDYVRCAMVIKNENLLVSIRLILDAFHKNKPKAGIDEMLYRIYEPVLWRSLNASNPQVRLHAAVIFFASFPLHDPSTDLNTLDQQQERNICAIETLLQDSCVGVRIMAANASGELLRVFWDSLTVEHKRRLLTQLGELCLDGSSANIRWTAVRALSLLGQQISSSHIALRDVLCSVGGVLIGDSSVRVRRAFAQMLLKLRDTPLFRIEKIIPLHAIVAAMCAERFDREISLEYAQLLYPSFLPEGNKISQEGDNQMQKDEDGSSDESDNTQAIDPSTLAVRQDNK</sequence>
<dbReference type="PANTHER" id="PTHR16199:SF4">
    <property type="entry name" value="CONDENSIN-2 COMPLEX SUBUNIT G2"/>
    <property type="match status" value="1"/>
</dbReference>
<dbReference type="InterPro" id="IPR016024">
    <property type="entry name" value="ARM-type_fold"/>
</dbReference>
<dbReference type="InterPro" id="IPR011989">
    <property type="entry name" value="ARM-like"/>
</dbReference>
<name>A0A5J4VYR5_9EUKA</name>
<dbReference type="SUPFAM" id="SSF48371">
    <property type="entry name" value="ARM repeat"/>
    <property type="match status" value="1"/>
</dbReference>
<protein>
    <submittedName>
        <fullName evidence="2">Putative condensin-2 complex subunit G2</fullName>
    </submittedName>
</protein>
<feature type="region of interest" description="Disordered" evidence="1">
    <location>
        <begin position="310"/>
        <end position="349"/>
    </location>
</feature>
<dbReference type="InterPro" id="IPR024741">
    <property type="entry name" value="Condensin2_G2"/>
</dbReference>
<dbReference type="GO" id="GO:0000796">
    <property type="term" value="C:condensin complex"/>
    <property type="evidence" value="ECO:0007669"/>
    <property type="project" value="TreeGrafter"/>
</dbReference>
<dbReference type="Proteomes" id="UP000324800">
    <property type="component" value="Unassembled WGS sequence"/>
</dbReference>
<evidence type="ECO:0000313" key="2">
    <source>
        <dbReference type="EMBL" id="KAA6387735.1"/>
    </source>
</evidence>
<evidence type="ECO:0000256" key="1">
    <source>
        <dbReference type="SAM" id="MobiDB-lite"/>
    </source>
</evidence>
<dbReference type="OrthoDB" id="10062843at2759"/>